<organism evidence="2 3">
    <name type="scientific">Methanosarcina baikalica</name>
    <dbReference type="NCBI Taxonomy" id="3073890"/>
    <lineage>
        <taxon>Archaea</taxon>
        <taxon>Methanobacteriati</taxon>
        <taxon>Methanobacteriota</taxon>
        <taxon>Stenosarchaea group</taxon>
        <taxon>Methanomicrobia</taxon>
        <taxon>Methanosarcinales</taxon>
        <taxon>Methanosarcinaceae</taxon>
        <taxon>Methanosarcina</taxon>
    </lineage>
</organism>
<dbReference type="Pfam" id="PF08350">
    <property type="entry name" value="FilR1_middle"/>
    <property type="match status" value="1"/>
</dbReference>
<dbReference type="InterPro" id="IPR011991">
    <property type="entry name" value="ArsR-like_HTH"/>
</dbReference>
<sequence length="283" mass="32912">MQAYRYPVQVHDMENTLLDLILLSEKRKNVILLLLEGPKDIETIKKALNASATAIQPQVKKLREQHLIVQEKNLYKLSEMGKIIAEKMKPLVNTLSVLEENKEYWADREMSKIPLFLLRRISELGHCTTIEPQIDHMFEMIPEYVKNAGMAKKLEAAIPYFHPLFPSFYLGIAEKGIPISIVLPESVLKRWVEDYREQTDKFLKMENAKLFVCTDCERIPAIVAADNFMIMALFPKNTVFDRKYIISFEPGALAWGKELYDCYEQRSEKIHDIDNYIPCNPKE</sequence>
<evidence type="ECO:0000313" key="2">
    <source>
        <dbReference type="EMBL" id="MDR7666176.1"/>
    </source>
</evidence>
<dbReference type="RefSeq" id="WP_310576201.1">
    <property type="nucleotide sequence ID" value="NZ_JAVKPK010000040.1"/>
</dbReference>
<accession>A0ABU2D2L3</accession>
<proteinExistence type="predicted"/>
<evidence type="ECO:0000313" key="3">
    <source>
        <dbReference type="Proteomes" id="UP001246244"/>
    </source>
</evidence>
<dbReference type="CDD" id="cd00090">
    <property type="entry name" value="HTH_ARSR"/>
    <property type="match status" value="1"/>
</dbReference>
<feature type="domain" description="Methanogenesis regulatory protein FilR1 middle" evidence="1">
    <location>
        <begin position="137"/>
        <end position="265"/>
    </location>
</feature>
<reference evidence="3" key="1">
    <citation type="submission" date="2023-07" db="EMBL/GenBank/DDBJ databases">
        <title>Whole-genome sequencing of a new Methanosarcina sp. Z-7115.</title>
        <authorList>
            <person name="Zhilina T.N."/>
            <person name="Merkel A.Y."/>
        </authorList>
    </citation>
    <scope>NUCLEOTIDE SEQUENCE [LARGE SCALE GENOMIC DNA]</scope>
    <source>
        <strain evidence="3">Z-7115</strain>
    </source>
</reference>
<evidence type="ECO:0000259" key="1">
    <source>
        <dbReference type="Pfam" id="PF08350"/>
    </source>
</evidence>
<dbReference type="InterPro" id="IPR036388">
    <property type="entry name" value="WH-like_DNA-bd_sf"/>
</dbReference>
<dbReference type="SUPFAM" id="SSF46785">
    <property type="entry name" value="Winged helix' DNA-binding domain"/>
    <property type="match status" value="1"/>
</dbReference>
<dbReference type="EMBL" id="JAVKPK010000040">
    <property type="protein sequence ID" value="MDR7666176.1"/>
    <property type="molecule type" value="Genomic_DNA"/>
</dbReference>
<dbReference type="Gene3D" id="1.10.10.10">
    <property type="entry name" value="Winged helix-like DNA-binding domain superfamily/Winged helix DNA-binding domain"/>
    <property type="match status" value="1"/>
</dbReference>
<dbReference type="Proteomes" id="UP001246244">
    <property type="component" value="Unassembled WGS sequence"/>
</dbReference>
<name>A0ABU2D2L3_9EURY</name>
<dbReference type="InterPro" id="IPR016490">
    <property type="entry name" value="Tscrpt_reg_HTH_AF0396-typ3"/>
</dbReference>
<comment type="caution">
    <text evidence="2">The sequence shown here is derived from an EMBL/GenBank/DDBJ whole genome shotgun (WGS) entry which is preliminary data.</text>
</comment>
<keyword evidence="3" id="KW-1185">Reference proteome</keyword>
<protein>
    <submittedName>
        <fullName evidence="2">Winged helix-turn-helix domain-containing protein</fullName>
    </submittedName>
</protein>
<dbReference type="InterPro" id="IPR036390">
    <property type="entry name" value="WH_DNA-bd_sf"/>
</dbReference>
<dbReference type="PIRSF" id="PIRSF006692">
    <property type="entry name" value="TF_HTH_AF0396_prd"/>
    <property type="match status" value="1"/>
</dbReference>
<dbReference type="InterPro" id="IPR013561">
    <property type="entry name" value="FilR1_middle_dom"/>
</dbReference>
<gene>
    <name evidence="2" type="ORF">RG963_10395</name>
</gene>